<dbReference type="PANTHER" id="PTHR33973:SF4">
    <property type="entry name" value="OS07G0153300 PROTEIN"/>
    <property type="match status" value="1"/>
</dbReference>
<dbReference type="Pfam" id="PF07103">
    <property type="entry name" value="DUF1365"/>
    <property type="match status" value="1"/>
</dbReference>
<dbReference type="PANTHER" id="PTHR33973">
    <property type="entry name" value="OS07G0153300 PROTEIN"/>
    <property type="match status" value="1"/>
</dbReference>
<keyword evidence="2" id="KW-1185">Reference proteome</keyword>
<dbReference type="Proteomes" id="UP000478837">
    <property type="component" value="Unassembled WGS sequence"/>
</dbReference>
<name>A0A6L9MUE0_9ALTE</name>
<proteinExistence type="predicted"/>
<dbReference type="AlphaFoldDB" id="A0A6L9MUE0"/>
<dbReference type="InterPro" id="IPR010775">
    <property type="entry name" value="DUF1365"/>
</dbReference>
<dbReference type="RefSeq" id="WP_163111469.1">
    <property type="nucleotide sequence ID" value="NZ_JAAAWP010000004.1"/>
</dbReference>
<evidence type="ECO:0000313" key="1">
    <source>
        <dbReference type="EMBL" id="NDW21451.1"/>
    </source>
</evidence>
<evidence type="ECO:0000313" key="2">
    <source>
        <dbReference type="Proteomes" id="UP000478837"/>
    </source>
</evidence>
<sequence length="251" mass="29531">MTAVDTESAIYRGTVYHERFKPTQHKFLYDIYLFWLKLDEEELTALSENLKHFSISSWARARFKRQDYLDDDSKPLKDAVLDKMTSLNGNKALSGEVFMLGQLRMWGLYFSPVNFYYLRQNDGSFSHMLAEVSNTPWNERHYYLVDLATQDDTKKAFHVSPFNPMDMTYKWRITQPSDRLSLVMDCLRQDKEFCAGINLSKITLDNANLTKVMKRIPSMTMKTVLGIYWQALKLFLKKTPLYTHPEKSQEK</sequence>
<accession>A0A6L9MUE0</accession>
<organism evidence="1 2">
    <name type="scientific">Alteromonas hispanica</name>
    <dbReference type="NCBI Taxonomy" id="315421"/>
    <lineage>
        <taxon>Bacteria</taxon>
        <taxon>Pseudomonadati</taxon>
        <taxon>Pseudomonadota</taxon>
        <taxon>Gammaproteobacteria</taxon>
        <taxon>Alteromonadales</taxon>
        <taxon>Alteromonadaceae</taxon>
        <taxon>Alteromonas/Salinimonas group</taxon>
        <taxon>Alteromonas</taxon>
    </lineage>
</organism>
<protein>
    <submittedName>
        <fullName evidence="1">DUF1365 family protein</fullName>
    </submittedName>
</protein>
<dbReference type="EMBL" id="JAAAWP010000004">
    <property type="protein sequence ID" value="NDW21451.1"/>
    <property type="molecule type" value="Genomic_DNA"/>
</dbReference>
<comment type="caution">
    <text evidence="1">The sequence shown here is derived from an EMBL/GenBank/DDBJ whole genome shotgun (WGS) entry which is preliminary data.</text>
</comment>
<gene>
    <name evidence="1" type="ORF">GTW09_07965</name>
</gene>
<reference evidence="1 2" key="1">
    <citation type="submission" date="2020-01" db="EMBL/GenBank/DDBJ databases">
        <title>Genomes of bacteria type strains.</title>
        <authorList>
            <person name="Chen J."/>
            <person name="Zhu S."/>
            <person name="Yang J."/>
        </authorList>
    </citation>
    <scope>NUCLEOTIDE SEQUENCE [LARGE SCALE GENOMIC DNA]</scope>
    <source>
        <strain evidence="1 2">LMG 22958</strain>
    </source>
</reference>